<reference evidence="2 3" key="1">
    <citation type="journal article" date="2015" name="Nature">
        <title>rRNA introns, odd ribosomes, and small enigmatic genomes across a large radiation of phyla.</title>
        <authorList>
            <person name="Brown C.T."/>
            <person name="Hug L.A."/>
            <person name="Thomas B.C."/>
            <person name="Sharon I."/>
            <person name="Castelle C.J."/>
            <person name="Singh A."/>
            <person name="Wilkins M.J."/>
            <person name="Williams K.H."/>
            <person name="Banfield J.F."/>
        </authorList>
    </citation>
    <scope>NUCLEOTIDE SEQUENCE [LARGE SCALE GENOMIC DNA]</scope>
</reference>
<comment type="subunit">
    <text evidence="1">Heterotrimer of A, B and C subunits.</text>
</comment>
<dbReference type="SUPFAM" id="SSF141000">
    <property type="entry name" value="Glu-tRNAGln amidotransferase C subunit"/>
    <property type="match status" value="1"/>
</dbReference>
<dbReference type="NCBIfam" id="TIGR00135">
    <property type="entry name" value="gatC"/>
    <property type="match status" value="1"/>
</dbReference>
<keyword evidence="1" id="KW-0067">ATP-binding</keyword>
<organism evidence="2 3">
    <name type="scientific">Candidatus Daviesbacteria bacterium GW2011_GWC2_40_12</name>
    <dbReference type="NCBI Taxonomy" id="1618431"/>
    <lineage>
        <taxon>Bacteria</taxon>
        <taxon>Candidatus Daviesiibacteriota</taxon>
    </lineage>
</organism>
<dbReference type="GO" id="GO:0006450">
    <property type="term" value="P:regulation of translational fidelity"/>
    <property type="evidence" value="ECO:0007669"/>
    <property type="project" value="InterPro"/>
</dbReference>
<evidence type="ECO:0000313" key="3">
    <source>
        <dbReference type="Proteomes" id="UP000034881"/>
    </source>
</evidence>
<comment type="similarity">
    <text evidence="1">Belongs to the GatC family.</text>
</comment>
<keyword evidence="2" id="KW-0808">Transferase</keyword>
<dbReference type="InterPro" id="IPR036113">
    <property type="entry name" value="Asp/Glu-ADT_sf_sub_c"/>
</dbReference>
<dbReference type="EMBL" id="LBYB01000007">
    <property type="protein sequence ID" value="KKR41718.1"/>
    <property type="molecule type" value="Genomic_DNA"/>
</dbReference>
<evidence type="ECO:0000313" key="2">
    <source>
        <dbReference type="EMBL" id="KKR41718.1"/>
    </source>
</evidence>
<protein>
    <recommendedName>
        <fullName evidence="1">Aspartyl/glutamyl-tRNA(Asn/Gln) amidotransferase subunit C</fullName>
        <shortName evidence="1">Asp/Glu-ADT subunit C</shortName>
        <ecNumber evidence="1">6.3.5.-</ecNumber>
    </recommendedName>
</protein>
<gene>
    <name evidence="1" type="primary">gatC</name>
    <name evidence="2" type="ORF">UT77_C0007G0020</name>
</gene>
<dbReference type="GO" id="GO:0016740">
    <property type="term" value="F:transferase activity"/>
    <property type="evidence" value="ECO:0007669"/>
    <property type="project" value="UniProtKB-KW"/>
</dbReference>
<dbReference type="Proteomes" id="UP000034881">
    <property type="component" value="Unassembled WGS sequence"/>
</dbReference>
<dbReference type="Gene3D" id="1.10.20.60">
    <property type="entry name" value="Glu-tRNAGln amidotransferase C subunit, N-terminal domain"/>
    <property type="match status" value="1"/>
</dbReference>
<dbReference type="InterPro" id="IPR003837">
    <property type="entry name" value="GatC"/>
</dbReference>
<comment type="caution">
    <text evidence="2">The sequence shown here is derived from an EMBL/GenBank/DDBJ whole genome shotgun (WGS) entry which is preliminary data.</text>
</comment>
<evidence type="ECO:0000256" key="1">
    <source>
        <dbReference type="HAMAP-Rule" id="MF_00122"/>
    </source>
</evidence>
<dbReference type="PANTHER" id="PTHR15004:SF0">
    <property type="entry name" value="GLUTAMYL-TRNA(GLN) AMIDOTRANSFERASE SUBUNIT C, MITOCHONDRIAL"/>
    <property type="match status" value="1"/>
</dbReference>
<dbReference type="GO" id="GO:0050567">
    <property type="term" value="F:glutaminyl-tRNA synthase (glutamine-hydrolyzing) activity"/>
    <property type="evidence" value="ECO:0007669"/>
    <property type="project" value="UniProtKB-UniRule"/>
</dbReference>
<dbReference type="GO" id="GO:0050566">
    <property type="term" value="F:asparaginyl-tRNA synthase (glutamine-hydrolyzing) activity"/>
    <property type="evidence" value="ECO:0007669"/>
    <property type="project" value="RHEA"/>
</dbReference>
<sequence>MKLTSEQVKKVAKLANLPLTVEEEEKYSEQLSKILSYVEQLDSVDTSNIEPTFNVTGQVNILAEDEPRVSMPQEDALSNAPVAKDGFFATKGVFEEE</sequence>
<dbReference type="GO" id="GO:0006412">
    <property type="term" value="P:translation"/>
    <property type="evidence" value="ECO:0007669"/>
    <property type="project" value="UniProtKB-UniRule"/>
</dbReference>
<dbReference type="GO" id="GO:0070681">
    <property type="term" value="P:glutaminyl-tRNAGln biosynthesis via transamidation"/>
    <property type="evidence" value="ECO:0007669"/>
    <property type="project" value="TreeGrafter"/>
</dbReference>
<dbReference type="EC" id="6.3.5.-" evidence="1"/>
<keyword evidence="1" id="KW-0547">Nucleotide-binding</keyword>
<comment type="catalytic activity">
    <reaction evidence="1">
        <text>L-glutamyl-tRNA(Gln) + L-glutamine + ATP + H2O = L-glutaminyl-tRNA(Gln) + L-glutamate + ADP + phosphate + H(+)</text>
        <dbReference type="Rhea" id="RHEA:17521"/>
        <dbReference type="Rhea" id="RHEA-COMP:9681"/>
        <dbReference type="Rhea" id="RHEA-COMP:9684"/>
        <dbReference type="ChEBI" id="CHEBI:15377"/>
        <dbReference type="ChEBI" id="CHEBI:15378"/>
        <dbReference type="ChEBI" id="CHEBI:29985"/>
        <dbReference type="ChEBI" id="CHEBI:30616"/>
        <dbReference type="ChEBI" id="CHEBI:43474"/>
        <dbReference type="ChEBI" id="CHEBI:58359"/>
        <dbReference type="ChEBI" id="CHEBI:78520"/>
        <dbReference type="ChEBI" id="CHEBI:78521"/>
        <dbReference type="ChEBI" id="CHEBI:456216"/>
    </reaction>
</comment>
<dbReference type="PANTHER" id="PTHR15004">
    <property type="entry name" value="GLUTAMYL-TRNA(GLN) AMIDOTRANSFERASE SUBUNIT C, MITOCHONDRIAL"/>
    <property type="match status" value="1"/>
</dbReference>
<dbReference type="AlphaFoldDB" id="A0A0G0QNM4"/>
<comment type="catalytic activity">
    <reaction evidence="1">
        <text>L-aspartyl-tRNA(Asn) + L-glutamine + ATP + H2O = L-asparaginyl-tRNA(Asn) + L-glutamate + ADP + phosphate + 2 H(+)</text>
        <dbReference type="Rhea" id="RHEA:14513"/>
        <dbReference type="Rhea" id="RHEA-COMP:9674"/>
        <dbReference type="Rhea" id="RHEA-COMP:9677"/>
        <dbReference type="ChEBI" id="CHEBI:15377"/>
        <dbReference type="ChEBI" id="CHEBI:15378"/>
        <dbReference type="ChEBI" id="CHEBI:29985"/>
        <dbReference type="ChEBI" id="CHEBI:30616"/>
        <dbReference type="ChEBI" id="CHEBI:43474"/>
        <dbReference type="ChEBI" id="CHEBI:58359"/>
        <dbReference type="ChEBI" id="CHEBI:78515"/>
        <dbReference type="ChEBI" id="CHEBI:78516"/>
        <dbReference type="ChEBI" id="CHEBI:456216"/>
    </reaction>
</comment>
<dbReference type="GO" id="GO:0005524">
    <property type="term" value="F:ATP binding"/>
    <property type="evidence" value="ECO:0007669"/>
    <property type="project" value="UniProtKB-KW"/>
</dbReference>
<dbReference type="HAMAP" id="MF_00122">
    <property type="entry name" value="GatC"/>
    <property type="match status" value="1"/>
</dbReference>
<comment type="function">
    <text evidence="1">Allows the formation of correctly charged Asn-tRNA(Asn) or Gln-tRNA(Gln) through the transamidation of misacylated Asp-tRNA(Asn) or Glu-tRNA(Gln) in organisms which lack either or both of asparaginyl-tRNA or glutaminyl-tRNA synthetases. The reaction takes place in the presence of glutamine and ATP through an activated phospho-Asp-tRNA(Asn) or phospho-Glu-tRNA(Gln).</text>
</comment>
<dbReference type="Pfam" id="PF02686">
    <property type="entry name" value="GatC"/>
    <property type="match status" value="1"/>
</dbReference>
<proteinExistence type="inferred from homology"/>
<accession>A0A0G0QNM4</accession>
<keyword evidence="1" id="KW-0648">Protein biosynthesis</keyword>
<keyword evidence="1" id="KW-0436">Ligase</keyword>
<name>A0A0G0QNM4_9BACT</name>